<dbReference type="InterPro" id="IPR027385">
    <property type="entry name" value="Beta-barrel_OMP"/>
</dbReference>
<feature type="signal peptide" evidence="2">
    <location>
        <begin position="1"/>
        <end position="21"/>
    </location>
</feature>
<protein>
    <submittedName>
        <fullName evidence="4">Porin family protein</fullName>
    </submittedName>
</protein>
<dbReference type="InterPro" id="IPR011250">
    <property type="entry name" value="OMP/PagP_B-barrel"/>
</dbReference>
<feature type="chain" id="PRO_5045212825" evidence="2">
    <location>
        <begin position="22"/>
        <end position="183"/>
    </location>
</feature>
<dbReference type="EMBL" id="JAKIKT010000011">
    <property type="protein sequence ID" value="MCL2916123.1"/>
    <property type="molecule type" value="Genomic_DNA"/>
</dbReference>
<organism evidence="4 5">
    <name type="scientific">Shewanella corallii</name>
    <dbReference type="NCBI Taxonomy" id="560080"/>
    <lineage>
        <taxon>Bacteria</taxon>
        <taxon>Pseudomonadati</taxon>
        <taxon>Pseudomonadota</taxon>
        <taxon>Gammaproteobacteria</taxon>
        <taxon>Alteromonadales</taxon>
        <taxon>Shewanellaceae</taxon>
        <taxon>Shewanella</taxon>
    </lineage>
</organism>
<gene>
    <name evidence="4" type="ORF">L2725_20495</name>
</gene>
<dbReference type="Gene3D" id="2.40.160.20">
    <property type="match status" value="1"/>
</dbReference>
<name>A0ABT0NCB2_9GAMM</name>
<accession>A0ABT0NCB2</accession>
<keyword evidence="1 2" id="KW-0732">Signal</keyword>
<keyword evidence="5" id="KW-1185">Reference proteome</keyword>
<dbReference type="SUPFAM" id="SSF56925">
    <property type="entry name" value="OMPA-like"/>
    <property type="match status" value="1"/>
</dbReference>
<dbReference type="Pfam" id="PF13505">
    <property type="entry name" value="OMP_b-brl"/>
    <property type="match status" value="1"/>
</dbReference>
<comment type="caution">
    <text evidence="4">The sequence shown here is derived from an EMBL/GenBank/DDBJ whole genome shotgun (WGS) entry which is preliminary data.</text>
</comment>
<evidence type="ECO:0000313" key="4">
    <source>
        <dbReference type="EMBL" id="MCL2916123.1"/>
    </source>
</evidence>
<sequence>MVKSGVTAVLISTLAVGAAHASEGNHIVGGSVGYGALEYDNRNDDVYDGGDGVALDLWYRYMLSDDWGVELGYMGGEGGYFRGIWDPISSIRNLQYSGARASVYRAFPIYSDGSLYGKVGYGLFDIDYDLNKVPQRAHDQGFVGAFGFEHRFSDQFGVNAEYQLIPLGDLTVFNINLGVSWRF</sequence>
<dbReference type="Proteomes" id="UP001202831">
    <property type="component" value="Unassembled WGS sequence"/>
</dbReference>
<reference evidence="4 5" key="1">
    <citation type="submission" date="2022-01" db="EMBL/GenBank/DDBJ databases">
        <title>Whole genome-based taxonomy of the Shewanellaceae.</title>
        <authorList>
            <person name="Martin-Rodriguez A.J."/>
        </authorList>
    </citation>
    <scope>NUCLEOTIDE SEQUENCE [LARGE SCALE GENOMIC DNA]</scope>
    <source>
        <strain evidence="4 5">DSM 21332</strain>
    </source>
</reference>
<evidence type="ECO:0000259" key="3">
    <source>
        <dbReference type="Pfam" id="PF13505"/>
    </source>
</evidence>
<evidence type="ECO:0000256" key="2">
    <source>
        <dbReference type="SAM" id="SignalP"/>
    </source>
</evidence>
<proteinExistence type="predicted"/>
<evidence type="ECO:0000256" key="1">
    <source>
        <dbReference type="ARBA" id="ARBA00022729"/>
    </source>
</evidence>
<dbReference type="RefSeq" id="WP_249250672.1">
    <property type="nucleotide sequence ID" value="NZ_JAKIKT010000011.1"/>
</dbReference>
<evidence type="ECO:0000313" key="5">
    <source>
        <dbReference type="Proteomes" id="UP001202831"/>
    </source>
</evidence>
<feature type="domain" description="Outer membrane protein beta-barrel" evidence="3">
    <location>
        <begin position="8"/>
        <end position="183"/>
    </location>
</feature>